<protein>
    <recommendedName>
        <fullName evidence="6 10">UDP-glucose 4-epimerase</fullName>
        <ecNumber evidence="5 10">5.1.3.2</ecNumber>
    </recommendedName>
</protein>
<dbReference type="EC" id="5.1.3.2" evidence="5 10"/>
<dbReference type="Gene3D" id="3.90.25.10">
    <property type="entry name" value="UDP-galactose 4-epimerase, domain 1"/>
    <property type="match status" value="1"/>
</dbReference>
<evidence type="ECO:0000256" key="1">
    <source>
        <dbReference type="ARBA" id="ARBA00000083"/>
    </source>
</evidence>
<dbReference type="UniPathway" id="UPA00214"/>
<dbReference type="RefSeq" id="WP_179980749.1">
    <property type="nucleotide sequence ID" value="NZ_LT608333.1"/>
</dbReference>
<feature type="domain" description="NAD-dependent epimerase/dehydratase" evidence="11">
    <location>
        <begin position="3"/>
        <end position="251"/>
    </location>
</feature>
<gene>
    <name evidence="12" type="primary">exoB</name>
    <name evidence="12" type="ORF">KL86DES1_21384</name>
</gene>
<evidence type="ECO:0000256" key="5">
    <source>
        <dbReference type="ARBA" id="ARBA00013189"/>
    </source>
</evidence>
<evidence type="ECO:0000259" key="11">
    <source>
        <dbReference type="Pfam" id="PF01370"/>
    </source>
</evidence>
<proteinExistence type="inferred from homology"/>
<dbReference type="GO" id="GO:0033499">
    <property type="term" value="P:galactose catabolic process via UDP-galactose, Leloir pathway"/>
    <property type="evidence" value="ECO:0007669"/>
    <property type="project" value="TreeGrafter"/>
</dbReference>
<evidence type="ECO:0000256" key="8">
    <source>
        <dbReference type="ARBA" id="ARBA00023235"/>
    </source>
</evidence>
<evidence type="ECO:0000256" key="3">
    <source>
        <dbReference type="ARBA" id="ARBA00004947"/>
    </source>
</evidence>
<comment type="pathway">
    <text evidence="3 10">Carbohydrate metabolism; galactose metabolism.</text>
</comment>
<evidence type="ECO:0000256" key="2">
    <source>
        <dbReference type="ARBA" id="ARBA00001911"/>
    </source>
</evidence>
<reference evidence="12" key="1">
    <citation type="submission" date="2016-08" db="EMBL/GenBank/DDBJ databases">
        <authorList>
            <person name="Seilhamer J.J."/>
        </authorList>
    </citation>
    <scope>NUCLEOTIDE SEQUENCE</scope>
    <source>
        <strain evidence="12">86-1</strain>
    </source>
</reference>
<comment type="subunit">
    <text evidence="10">Homodimer.</text>
</comment>
<dbReference type="GO" id="GO:0003978">
    <property type="term" value="F:UDP-glucose 4-epimerase activity"/>
    <property type="evidence" value="ECO:0007669"/>
    <property type="project" value="UniProtKB-UniRule"/>
</dbReference>
<dbReference type="SUPFAM" id="SSF51735">
    <property type="entry name" value="NAD(P)-binding Rossmann-fold domains"/>
    <property type="match status" value="1"/>
</dbReference>
<evidence type="ECO:0000256" key="10">
    <source>
        <dbReference type="RuleBase" id="RU366046"/>
    </source>
</evidence>
<sequence length="323" mass="35156">MKVVVTGGAGYIGSHTCKELAKQGHTVVVYDNLSTGHRSFVKWGDFFHGDIRDMQALRSCLKKYQPDGIIHFAASAYVGESVINPGKYYSNNVGGTLCILESMREEQVPNIVVSSSCAVYGQPETLPIDESCPLAPINPYGASKFFMERMLSDFSVAHGICFTSLRYFNAAGCDFDGEVGEDHEPETHLIPRVLQAALGMIEQLEVFGADYPTPDGTCIRDYIHVCDLATAHVTALEQMVSGGKSNCINLGTGSGFSIKEIIRQTEKIVGKPVPHVIKARRKGDPAELVANASAAQHLLAWYPQYSSLELIINSALGYMTANR</sequence>
<dbReference type="CDD" id="cd05247">
    <property type="entry name" value="UDP_G4E_1_SDR_e"/>
    <property type="match status" value="1"/>
</dbReference>
<evidence type="ECO:0000256" key="7">
    <source>
        <dbReference type="ARBA" id="ARBA00023027"/>
    </source>
</evidence>
<dbReference type="EMBL" id="FMJC01000002">
    <property type="protein sequence ID" value="SCM73569.1"/>
    <property type="molecule type" value="Genomic_DNA"/>
</dbReference>
<keyword evidence="7 10" id="KW-0520">NAD</keyword>
<comment type="catalytic activity">
    <reaction evidence="1 10">
        <text>UDP-alpha-D-glucose = UDP-alpha-D-galactose</text>
        <dbReference type="Rhea" id="RHEA:22168"/>
        <dbReference type="ChEBI" id="CHEBI:58885"/>
        <dbReference type="ChEBI" id="CHEBI:66914"/>
        <dbReference type="EC" id="5.1.3.2"/>
    </reaction>
</comment>
<keyword evidence="8 10" id="KW-0413">Isomerase</keyword>
<comment type="similarity">
    <text evidence="4 10">Belongs to the NAD(P)-dependent epimerase/dehydratase family.</text>
</comment>
<evidence type="ECO:0000256" key="4">
    <source>
        <dbReference type="ARBA" id="ARBA00007637"/>
    </source>
</evidence>
<keyword evidence="9 10" id="KW-0119">Carbohydrate metabolism</keyword>
<evidence type="ECO:0000313" key="12">
    <source>
        <dbReference type="EMBL" id="SCM73569.1"/>
    </source>
</evidence>
<evidence type="ECO:0000256" key="9">
    <source>
        <dbReference type="ARBA" id="ARBA00023277"/>
    </source>
</evidence>
<dbReference type="AlphaFoldDB" id="A0A212L8A5"/>
<comment type="cofactor">
    <cofactor evidence="2 10">
        <name>NAD(+)</name>
        <dbReference type="ChEBI" id="CHEBI:57540"/>
    </cofactor>
</comment>
<dbReference type="PANTHER" id="PTHR43725:SF53">
    <property type="entry name" value="UDP-ARABINOSE 4-EPIMERASE 1"/>
    <property type="match status" value="1"/>
</dbReference>
<evidence type="ECO:0000256" key="6">
    <source>
        <dbReference type="ARBA" id="ARBA00018569"/>
    </source>
</evidence>
<dbReference type="PANTHER" id="PTHR43725">
    <property type="entry name" value="UDP-GLUCOSE 4-EPIMERASE"/>
    <property type="match status" value="1"/>
</dbReference>
<dbReference type="InterPro" id="IPR001509">
    <property type="entry name" value="Epimerase_deHydtase"/>
</dbReference>
<dbReference type="NCBIfam" id="TIGR01179">
    <property type="entry name" value="galE"/>
    <property type="match status" value="1"/>
</dbReference>
<organism evidence="12">
    <name type="scientific">uncultured Desulfovibrio sp</name>
    <dbReference type="NCBI Taxonomy" id="167968"/>
    <lineage>
        <taxon>Bacteria</taxon>
        <taxon>Pseudomonadati</taxon>
        <taxon>Thermodesulfobacteriota</taxon>
        <taxon>Desulfovibrionia</taxon>
        <taxon>Desulfovibrionales</taxon>
        <taxon>Desulfovibrionaceae</taxon>
        <taxon>Desulfovibrio</taxon>
        <taxon>environmental samples</taxon>
    </lineage>
</organism>
<dbReference type="Gene3D" id="3.40.50.720">
    <property type="entry name" value="NAD(P)-binding Rossmann-like Domain"/>
    <property type="match status" value="1"/>
</dbReference>
<name>A0A212L8A5_9BACT</name>
<dbReference type="InterPro" id="IPR036291">
    <property type="entry name" value="NAD(P)-bd_dom_sf"/>
</dbReference>
<dbReference type="Pfam" id="PF01370">
    <property type="entry name" value="Epimerase"/>
    <property type="match status" value="1"/>
</dbReference>
<dbReference type="InterPro" id="IPR005886">
    <property type="entry name" value="UDP_G4E"/>
</dbReference>
<accession>A0A212L8A5</accession>